<evidence type="ECO:0000313" key="3">
    <source>
        <dbReference type="Proteomes" id="UP001159364"/>
    </source>
</evidence>
<dbReference type="Pfam" id="PF02519">
    <property type="entry name" value="Auxin_inducible"/>
    <property type="match status" value="1"/>
</dbReference>
<sequence>MDISPKKLVKMARKWQRLAVLKRKRLTIPGNEMKPVADKGHFAAYTTDQKRFVFPIFYLNSPIFKELLIMSEEEFGLPGNGPLRLACDAVFMEYAVSLIRAGVGEEMEKALVMSMASRSSRCSFSYSLHRQNQPENQSSAHYCF</sequence>
<name>A0AAV8TLR6_9ROSI</name>
<dbReference type="InterPro" id="IPR003676">
    <property type="entry name" value="SAUR_fam"/>
</dbReference>
<protein>
    <submittedName>
        <fullName evidence="2">Uncharacterized protein</fullName>
    </submittedName>
</protein>
<comment type="caution">
    <text evidence="2">The sequence shown here is derived from an EMBL/GenBank/DDBJ whole genome shotgun (WGS) entry which is preliminary data.</text>
</comment>
<proteinExistence type="inferred from homology"/>
<comment type="similarity">
    <text evidence="1">Belongs to the ARG7 family.</text>
</comment>
<accession>A0AAV8TLR6</accession>
<dbReference type="Proteomes" id="UP001159364">
    <property type="component" value="Linkage Group LG04"/>
</dbReference>
<dbReference type="PANTHER" id="PTHR31175">
    <property type="entry name" value="AUXIN-RESPONSIVE FAMILY PROTEIN"/>
    <property type="match status" value="1"/>
</dbReference>
<dbReference type="EMBL" id="JAIWQS010000004">
    <property type="protein sequence ID" value="KAJ8767059.1"/>
    <property type="molecule type" value="Genomic_DNA"/>
</dbReference>
<dbReference type="PANTHER" id="PTHR31175:SF122">
    <property type="entry name" value="AUXIN-RESPONSIVE PROTEIN SAUR64-LIKE"/>
    <property type="match status" value="1"/>
</dbReference>
<keyword evidence="3" id="KW-1185">Reference proteome</keyword>
<gene>
    <name evidence="2" type="ORF">K2173_012572</name>
</gene>
<dbReference type="GO" id="GO:0009733">
    <property type="term" value="P:response to auxin"/>
    <property type="evidence" value="ECO:0007669"/>
    <property type="project" value="InterPro"/>
</dbReference>
<organism evidence="2 3">
    <name type="scientific">Erythroxylum novogranatense</name>
    <dbReference type="NCBI Taxonomy" id="1862640"/>
    <lineage>
        <taxon>Eukaryota</taxon>
        <taxon>Viridiplantae</taxon>
        <taxon>Streptophyta</taxon>
        <taxon>Embryophyta</taxon>
        <taxon>Tracheophyta</taxon>
        <taxon>Spermatophyta</taxon>
        <taxon>Magnoliopsida</taxon>
        <taxon>eudicotyledons</taxon>
        <taxon>Gunneridae</taxon>
        <taxon>Pentapetalae</taxon>
        <taxon>rosids</taxon>
        <taxon>fabids</taxon>
        <taxon>Malpighiales</taxon>
        <taxon>Erythroxylaceae</taxon>
        <taxon>Erythroxylum</taxon>
    </lineage>
</organism>
<dbReference type="AlphaFoldDB" id="A0AAV8TLR6"/>
<evidence type="ECO:0000313" key="2">
    <source>
        <dbReference type="EMBL" id="KAJ8767059.1"/>
    </source>
</evidence>
<evidence type="ECO:0000256" key="1">
    <source>
        <dbReference type="ARBA" id="ARBA00006974"/>
    </source>
</evidence>
<reference evidence="2 3" key="1">
    <citation type="submission" date="2021-09" db="EMBL/GenBank/DDBJ databases">
        <title>Genomic insights and catalytic innovation underlie evolution of tropane alkaloids biosynthesis.</title>
        <authorList>
            <person name="Wang Y.-J."/>
            <person name="Tian T."/>
            <person name="Huang J.-P."/>
            <person name="Huang S.-X."/>
        </authorList>
    </citation>
    <scope>NUCLEOTIDE SEQUENCE [LARGE SCALE GENOMIC DNA]</scope>
    <source>
        <strain evidence="2">KIB-2018</strain>
        <tissue evidence="2">Leaf</tissue>
    </source>
</reference>